<protein>
    <submittedName>
        <fullName evidence="1">Hydrolase</fullName>
    </submittedName>
</protein>
<gene>
    <name evidence="1" type="ORF">CELE_Y44E3A.1</name>
    <name evidence="1 3" type="ORF">Y44E3A.1</name>
</gene>
<evidence type="ECO:0000313" key="1">
    <source>
        <dbReference type="EMBL" id="CTQ86401.1"/>
    </source>
</evidence>
<keyword evidence="1" id="KW-0378">Hydrolase</keyword>
<dbReference type="EMBL" id="BX284601">
    <property type="protein sequence ID" value="CTQ86401.1"/>
    <property type="molecule type" value="Genomic_DNA"/>
</dbReference>
<dbReference type="AlphaFoldDB" id="A0A0K3AWP2"/>
<dbReference type="Proteomes" id="UP000001940">
    <property type="component" value="Chromosome I"/>
</dbReference>
<evidence type="ECO:0000313" key="3">
    <source>
        <dbReference type="WormBase" id="Y44E3A.1c"/>
    </source>
</evidence>
<dbReference type="KEGG" id="cel:CELE_Y44E3A.1"/>
<keyword evidence="2" id="KW-1185">Reference proteome</keyword>
<organism evidence="1 2">
    <name type="scientific">Caenorhabditis elegans</name>
    <dbReference type="NCBI Taxonomy" id="6239"/>
    <lineage>
        <taxon>Eukaryota</taxon>
        <taxon>Metazoa</taxon>
        <taxon>Ecdysozoa</taxon>
        <taxon>Nematoda</taxon>
        <taxon>Chromadorea</taxon>
        <taxon>Rhabditida</taxon>
        <taxon>Rhabditina</taxon>
        <taxon>Rhabditomorpha</taxon>
        <taxon>Rhabditoidea</taxon>
        <taxon>Rhabditidae</taxon>
        <taxon>Peloderinae</taxon>
        <taxon>Caenorhabditis</taxon>
    </lineage>
</organism>
<dbReference type="GO" id="GO:0016787">
    <property type="term" value="F:hydrolase activity"/>
    <property type="evidence" value="ECO:0007669"/>
    <property type="project" value="UniProtKB-KW"/>
</dbReference>
<proteinExistence type="predicted"/>
<dbReference type="OrthoDB" id="5777776at2759"/>
<evidence type="ECO:0000313" key="2">
    <source>
        <dbReference type="Proteomes" id="UP000001940"/>
    </source>
</evidence>
<dbReference type="RefSeq" id="NP_001300462.1">
    <property type="nucleotide sequence ID" value="NM_001313533.1"/>
</dbReference>
<dbReference type="AGR" id="WB:WBGene00021547"/>
<reference evidence="1 2" key="1">
    <citation type="journal article" date="1998" name="Science">
        <title>Genome sequence of the nematode C. elegans: a platform for investigating biology.</title>
        <authorList>
            <consortium name="The C. elegans sequencing consortium"/>
            <person name="Sulson J.E."/>
            <person name="Waterston R."/>
        </authorList>
    </citation>
    <scope>NUCLEOTIDE SEQUENCE [LARGE SCALE GENOMIC DNA]</scope>
    <source>
        <strain evidence="1 2">Bristol N2</strain>
    </source>
</reference>
<dbReference type="WormBase" id="Y44E3A.1c">
    <property type="protein sequence ID" value="CE50323"/>
    <property type="gene ID" value="WBGene00021547"/>
</dbReference>
<accession>A0A0K3AWP2</accession>
<dbReference type="SMR" id="A0A0K3AWP2"/>
<dbReference type="CTD" id="189904"/>
<dbReference type="ExpressionAtlas" id="A0A0K3AWP2">
    <property type="expression patterns" value="baseline and differential"/>
</dbReference>
<dbReference type="GeneID" id="189904"/>
<dbReference type="Bgee" id="WBGene00021547">
    <property type="expression patterns" value="Expressed in pharyngeal muscle cell (C elegans) and 3 other cell types or tissues"/>
</dbReference>
<name>A0A0K3AWP2_CAEEL</name>
<sequence>MNAEIVLVGDAFFNERAQYHGFLRLNYRILHRYEQIHEIFLFSLNNARTMAQREYEIRKLEGINAIIISTRNMILSCEKKNECKLFSD</sequence>